<dbReference type="PRINTS" id="PR00320">
    <property type="entry name" value="GPROTEINBRPT"/>
</dbReference>
<dbReference type="InterPro" id="IPR036322">
    <property type="entry name" value="WD40_repeat_dom_sf"/>
</dbReference>
<dbReference type="PROSITE" id="PS50082">
    <property type="entry name" value="WD_REPEATS_2"/>
    <property type="match status" value="3"/>
</dbReference>
<comment type="subcellular location">
    <subcellularLocation>
        <location evidence="1">Nucleus</location>
        <location evidence="1">Nucleolus</location>
    </subcellularLocation>
</comment>
<dbReference type="SMART" id="SM00320">
    <property type="entry name" value="WD40"/>
    <property type="match status" value="7"/>
</dbReference>
<dbReference type="GO" id="GO:0045943">
    <property type="term" value="P:positive regulation of transcription by RNA polymerase I"/>
    <property type="evidence" value="ECO:0000318"/>
    <property type="project" value="GO_Central"/>
</dbReference>
<dbReference type="Pfam" id="PF09384">
    <property type="entry name" value="UTP15_C"/>
    <property type="match status" value="1"/>
</dbReference>
<proteinExistence type="predicted"/>
<dbReference type="eggNOG" id="KOG0310">
    <property type="taxonomic scope" value="Eukaryota"/>
</dbReference>
<dbReference type="Gene3D" id="2.130.10.10">
    <property type="entry name" value="YVTN repeat-like/Quinoprotein amine dehydrogenase"/>
    <property type="match status" value="2"/>
</dbReference>
<dbReference type="Pfam" id="PF00400">
    <property type="entry name" value="WD40"/>
    <property type="match status" value="5"/>
</dbReference>
<dbReference type="InterPro" id="IPR020472">
    <property type="entry name" value="WD40_PAC1"/>
</dbReference>
<evidence type="ECO:0000256" key="6">
    <source>
        <dbReference type="ARBA" id="ARBA00023242"/>
    </source>
</evidence>
<dbReference type="HOGENOM" id="CLU_021102_4_0_1"/>
<dbReference type="GO" id="GO:0005730">
    <property type="term" value="C:nucleolus"/>
    <property type="evidence" value="ECO:0000318"/>
    <property type="project" value="GO_Central"/>
</dbReference>
<accession>A7SWE8</accession>
<keyword evidence="3" id="KW-0698">rRNA processing</keyword>
<dbReference type="SUPFAM" id="SSF50978">
    <property type="entry name" value="WD40 repeat-like"/>
    <property type="match status" value="1"/>
</dbReference>
<dbReference type="PANTHER" id="PTHR19924">
    <property type="entry name" value="UTP15 U3 SMALL NUCLEOLAR RNA-ASSOCIATED PROTEIN 15 FAMILY MEMBER"/>
    <property type="match status" value="1"/>
</dbReference>
<evidence type="ECO:0000313" key="11">
    <source>
        <dbReference type="Proteomes" id="UP000001593"/>
    </source>
</evidence>
<dbReference type="AlphaFoldDB" id="A7SWE8"/>
<keyword evidence="4 8" id="KW-0853">WD repeat</keyword>
<dbReference type="OrthoDB" id="431715at2759"/>
<evidence type="ECO:0000256" key="2">
    <source>
        <dbReference type="ARBA" id="ARBA00018260"/>
    </source>
</evidence>
<dbReference type="InParanoid" id="A7SWE8"/>
<evidence type="ECO:0000256" key="1">
    <source>
        <dbReference type="ARBA" id="ARBA00004604"/>
    </source>
</evidence>
<evidence type="ECO:0000256" key="8">
    <source>
        <dbReference type="PROSITE-ProRule" id="PRU00221"/>
    </source>
</evidence>
<dbReference type="Proteomes" id="UP000001593">
    <property type="component" value="Unassembled WGS sequence"/>
</dbReference>
<evidence type="ECO:0000313" key="10">
    <source>
        <dbReference type="EMBL" id="EDO31974.1"/>
    </source>
</evidence>
<dbReference type="FunCoup" id="A7SWE8">
    <property type="interactions" value="497"/>
</dbReference>
<evidence type="ECO:0000256" key="4">
    <source>
        <dbReference type="ARBA" id="ARBA00022574"/>
    </source>
</evidence>
<dbReference type="GO" id="GO:0006364">
    <property type="term" value="P:rRNA processing"/>
    <property type="evidence" value="ECO:0000318"/>
    <property type="project" value="GO_Central"/>
</dbReference>
<keyword evidence="5" id="KW-0677">Repeat</keyword>
<dbReference type="PhylomeDB" id="A7SWE8"/>
<dbReference type="EMBL" id="DS469858">
    <property type="protein sequence ID" value="EDO31974.1"/>
    <property type="molecule type" value="Genomic_DNA"/>
</dbReference>
<feature type="domain" description="U3 small nucleolar RNA-associated protein 15 C-terminal" evidence="9">
    <location>
        <begin position="347"/>
        <end position="492"/>
    </location>
</feature>
<feature type="repeat" description="WD" evidence="8">
    <location>
        <begin position="245"/>
        <end position="286"/>
    </location>
</feature>
<evidence type="ECO:0000256" key="5">
    <source>
        <dbReference type="ARBA" id="ARBA00022737"/>
    </source>
</evidence>
<gene>
    <name evidence="10" type="ORF">NEMVEDRAFT_v1g231042</name>
</gene>
<evidence type="ECO:0000259" key="9">
    <source>
        <dbReference type="Pfam" id="PF09384"/>
    </source>
</evidence>
<reference evidence="10 11" key="1">
    <citation type="journal article" date="2007" name="Science">
        <title>Sea anemone genome reveals ancestral eumetazoan gene repertoire and genomic organization.</title>
        <authorList>
            <person name="Putnam N.H."/>
            <person name="Srivastava M."/>
            <person name="Hellsten U."/>
            <person name="Dirks B."/>
            <person name="Chapman J."/>
            <person name="Salamov A."/>
            <person name="Terry A."/>
            <person name="Shapiro H."/>
            <person name="Lindquist E."/>
            <person name="Kapitonov V.V."/>
            <person name="Jurka J."/>
            <person name="Genikhovich G."/>
            <person name="Grigoriev I.V."/>
            <person name="Lucas S.M."/>
            <person name="Steele R.E."/>
            <person name="Finnerty J.R."/>
            <person name="Technau U."/>
            <person name="Martindale M.Q."/>
            <person name="Rokhsar D.S."/>
        </authorList>
    </citation>
    <scope>NUCLEOTIDE SEQUENCE [LARGE SCALE GENOMIC DNA]</scope>
    <source>
        <strain evidence="11">CH2 X CH6</strain>
    </source>
</reference>
<comment type="function">
    <text evidence="7">Ribosome biogenesis factor. Involved in nucleolar processing of pre-18S ribosomal RNA. Required for optimal pre-ribosomal RNA transcription by RNA polymerase I. Part of the small subunit (SSU) processome, first precursor of the small eukaryotic ribosomal subunit. During the assembly of the SSU processome in the nucleolus, many ribosome biogenesis factors, an RNA chaperone and ribosomal proteins associate with the nascent pre-rRNA and work in concert to generate RNA folding, modifications, rearrangements and cleavage as well as targeted degradation of pre-ribosomal RNA by the RNA exosome.</text>
</comment>
<organism evidence="10 11">
    <name type="scientific">Nematostella vectensis</name>
    <name type="common">Starlet sea anemone</name>
    <dbReference type="NCBI Taxonomy" id="45351"/>
    <lineage>
        <taxon>Eukaryota</taxon>
        <taxon>Metazoa</taxon>
        <taxon>Cnidaria</taxon>
        <taxon>Anthozoa</taxon>
        <taxon>Hexacorallia</taxon>
        <taxon>Actiniaria</taxon>
        <taxon>Edwardsiidae</taxon>
        <taxon>Nematostella</taxon>
    </lineage>
</organism>
<dbReference type="PANTHER" id="PTHR19924:SF26">
    <property type="entry name" value="U3 SMALL NUCLEOLAR RNA-ASSOCIATED PROTEIN 15 HOMOLOG"/>
    <property type="match status" value="1"/>
</dbReference>
<keyword evidence="6" id="KW-0539">Nucleus</keyword>
<feature type="repeat" description="WD" evidence="8">
    <location>
        <begin position="119"/>
        <end position="160"/>
    </location>
</feature>
<dbReference type="KEGG" id="nve:5502942"/>
<dbReference type="PROSITE" id="PS50294">
    <property type="entry name" value="WD_REPEATS_REGION"/>
    <property type="match status" value="2"/>
</dbReference>
<dbReference type="InterPro" id="IPR001680">
    <property type="entry name" value="WD40_rpt"/>
</dbReference>
<dbReference type="FunFam" id="2.130.10.10:FF:001192">
    <property type="entry name" value="Protein SLOW WALKER 1"/>
    <property type="match status" value="1"/>
</dbReference>
<dbReference type="CDD" id="cd00200">
    <property type="entry name" value="WD40"/>
    <property type="match status" value="1"/>
</dbReference>
<feature type="repeat" description="WD" evidence="8">
    <location>
        <begin position="161"/>
        <end position="203"/>
    </location>
</feature>
<dbReference type="STRING" id="45351.A7SWE8"/>
<dbReference type="InterPro" id="IPR018983">
    <property type="entry name" value="U3_snoRNA-assocProt_15_C"/>
</dbReference>
<dbReference type="OMA" id="ATYQVVH"/>
<evidence type="ECO:0000256" key="7">
    <source>
        <dbReference type="ARBA" id="ARBA00045437"/>
    </source>
</evidence>
<sequence length="512" mass="57310">MASEFHKIQVKRYPKVERKQNSDSKYWKKFSSPIFAREYGAVTHVDFCNSKPHDFAVTGSTRVQIYSSTTHQVNKTISRFKEVAYCGTFRSDGQLMIAGGEDGLIQLFDLNSRAVLRQFKGHSGPVHVTKFLQDNLHIVSASDDKLVNCWDIATEQTTATYKEHEDYVRTGVASQVTSDIFLTGSYDHTVRMWDRRCNASVNTLDHGAPVECIQVYPNGAMAITAGENVIKIWDILSGGRLVTSFSNHQKTITSLCFDGAYKRLLSGSIDRNVKVYDLQDYKVVHSMDYPSPILSLAVSPDDSHIVVGMSDGLLSIKHRNNNMEETSTLPPPRPRPGSFKYFIRGQNYKPTEDDVVVSEKRKTYLNKYDKLVKNFEYAAALDAILQPLSNHPPVVVAILQELIRRGGLERALSGRDEEGLVPILYFLIRNITNPRYTVVLIDVANILLDMYSPIIGQSPNIDQLFTSLREGITKELDFSQQACELLGALDTIFAASSCSLGTASMPEVTEGR</sequence>
<protein>
    <recommendedName>
        <fullName evidence="2">U3 small nucleolar RNA-associated protein 15 homolog</fullName>
    </recommendedName>
</protein>
<dbReference type="InterPro" id="IPR015943">
    <property type="entry name" value="WD40/YVTN_repeat-like_dom_sf"/>
</dbReference>
<name>A7SWE8_NEMVE</name>
<keyword evidence="11" id="KW-1185">Reference proteome</keyword>
<evidence type="ECO:0000256" key="3">
    <source>
        <dbReference type="ARBA" id="ARBA00022552"/>
    </source>
</evidence>